<comment type="caution">
    <text evidence="2">The sequence shown here is derived from an EMBL/GenBank/DDBJ whole genome shotgun (WGS) entry which is preliminary data.</text>
</comment>
<reference evidence="2 3" key="1">
    <citation type="submission" date="2016-01" db="EMBL/GenBank/DDBJ databases">
        <title>Mycobacterium immunogenum strain CD11_6 genome sequencing and assembly.</title>
        <authorList>
            <person name="Kaur G."/>
            <person name="Nair G.R."/>
            <person name="Mayilraj S."/>
        </authorList>
    </citation>
    <scope>NUCLEOTIDE SEQUENCE [LARGE SCALE GENOMIC DNA]</scope>
    <source>
        <strain evidence="2 3">CD11-6</strain>
    </source>
</reference>
<dbReference type="RefSeq" id="WP_064632320.1">
    <property type="nucleotide sequence ID" value="NZ_LQYE01000030.1"/>
</dbReference>
<feature type="transmembrane region" description="Helical" evidence="1">
    <location>
        <begin position="38"/>
        <end position="57"/>
    </location>
</feature>
<evidence type="ECO:0000256" key="1">
    <source>
        <dbReference type="SAM" id="Phobius"/>
    </source>
</evidence>
<name>A0A179VA14_9MYCO</name>
<gene>
    <name evidence="2" type="ORF">AWB85_13350</name>
</gene>
<accession>A0A179VA14</accession>
<keyword evidence="1" id="KW-1133">Transmembrane helix</keyword>
<keyword evidence="1" id="KW-0812">Transmembrane</keyword>
<dbReference type="EMBL" id="LQYE01000030">
    <property type="protein sequence ID" value="OAT67146.1"/>
    <property type="molecule type" value="Genomic_DNA"/>
</dbReference>
<dbReference type="AlphaFoldDB" id="A0A179VA14"/>
<evidence type="ECO:0000313" key="2">
    <source>
        <dbReference type="EMBL" id="OAT67146.1"/>
    </source>
</evidence>
<feature type="transmembrane region" description="Helical" evidence="1">
    <location>
        <begin position="12"/>
        <end position="32"/>
    </location>
</feature>
<evidence type="ECO:0000313" key="3">
    <source>
        <dbReference type="Proteomes" id="UP000186919"/>
    </source>
</evidence>
<keyword evidence="1" id="KW-0472">Membrane</keyword>
<dbReference type="Proteomes" id="UP000186919">
    <property type="component" value="Unassembled WGS sequence"/>
</dbReference>
<proteinExistence type="predicted"/>
<organism evidence="2 3">
    <name type="scientific">Mycobacteroides immunogenum</name>
    <dbReference type="NCBI Taxonomy" id="83262"/>
    <lineage>
        <taxon>Bacteria</taxon>
        <taxon>Bacillati</taxon>
        <taxon>Actinomycetota</taxon>
        <taxon>Actinomycetes</taxon>
        <taxon>Mycobacteriales</taxon>
        <taxon>Mycobacteriaceae</taxon>
        <taxon>Mycobacteroides</taxon>
    </lineage>
</organism>
<protein>
    <submittedName>
        <fullName evidence="2">Uncharacterized protein</fullName>
    </submittedName>
</protein>
<sequence length="76" mass="8605">MTEEREPFRFTFGDAFYGIIGFFFAAMEITKIASSTPLLLHGAVLGLACFLIAVVLYQIGKRYMNSAPSERKHREK</sequence>